<keyword evidence="2" id="KW-1185">Reference proteome</keyword>
<dbReference type="RefSeq" id="XP_005718670.1">
    <property type="nucleotide sequence ID" value="XM_005718613.1"/>
</dbReference>
<dbReference type="GeneID" id="17326385"/>
<gene>
    <name evidence="1" type="ORF">CHC_T00006199001</name>
</gene>
<proteinExistence type="predicted"/>
<dbReference type="AlphaFoldDB" id="R7QN06"/>
<accession>R7QN06</accession>
<dbReference type="KEGG" id="ccp:CHC_T00006199001"/>
<name>R7QN06_CHOCR</name>
<protein>
    <submittedName>
        <fullName evidence="1">Uncharacterized protein</fullName>
    </submittedName>
</protein>
<organism evidence="1 2">
    <name type="scientific">Chondrus crispus</name>
    <name type="common">Carrageen Irish moss</name>
    <name type="synonym">Polymorpha crispa</name>
    <dbReference type="NCBI Taxonomy" id="2769"/>
    <lineage>
        <taxon>Eukaryota</taxon>
        <taxon>Rhodophyta</taxon>
        <taxon>Florideophyceae</taxon>
        <taxon>Rhodymeniophycidae</taxon>
        <taxon>Gigartinales</taxon>
        <taxon>Gigartinaceae</taxon>
        <taxon>Chondrus</taxon>
    </lineage>
</organism>
<dbReference type="Proteomes" id="UP000012073">
    <property type="component" value="Unassembled WGS sequence"/>
</dbReference>
<dbReference type="Gramene" id="CDF38765">
    <property type="protein sequence ID" value="CDF38765"/>
    <property type="gene ID" value="CHC_T00006199001"/>
</dbReference>
<sequence length="66" mass="7674">MTQGIWETRRLCWEGWGCTAWDGMKWLVRKSCAMDSEAAEHGKGLQQIRREEWFVSTLDEGGKPSR</sequence>
<evidence type="ECO:0000313" key="1">
    <source>
        <dbReference type="EMBL" id="CDF38765.1"/>
    </source>
</evidence>
<evidence type="ECO:0000313" key="2">
    <source>
        <dbReference type="Proteomes" id="UP000012073"/>
    </source>
</evidence>
<dbReference type="EMBL" id="HG001967">
    <property type="protein sequence ID" value="CDF38765.1"/>
    <property type="molecule type" value="Genomic_DNA"/>
</dbReference>
<reference evidence="2" key="1">
    <citation type="journal article" date="2013" name="Proc. Natl. Acad. Sci. U.S.A.">
        <title>Genome structure and metabolic features in the red seaweed Chondrus crispus shed light on evolution of the Archaeplastida.</title>
        <authorList>
            <person name="Collen J."/>
            <person name="Porcel B."/>
            <person name="Carre W."/>
            <person name="Ball S.G."/>
            <person name="Chaparro C."/>
            <person name="Tonon T."/>
            <person name="Barbeyron T."/>
            <person name="Michel G."/>
            <person name="Noel B."/>
            <person name="Valentin K."/>
            <person name="Elias M."/>
            <person name="Artiguenave F."/>
            <person name="Arun A."/>
            <person name="Aury J.M."/>
            <person name="Barbosa-Neto J.F."/>
            <person name="Bothwell J.H."/>
            <person name="Bouget F.Y."/>
            <person name="Brillet L."/>
            <person name="Cabello-Hurtado F."/>
            <person name="Capella-Gutierrez S."/>
            <person name="Charrier B."/>
            <person name="Cladiere L."/>
            <person name="Cock J.M."/>
            <person name="Coelho S.M."/>
            <person name="Colleoni C."/>
            <person name="Czjzek M."/>
            <person name="Da Silva C."/>
            <person name="Delage L."/>
            <person name="Denoeud F."/>
            <person name="Deschamps P."/>
            <person name="Dittami S.M."/>
            <person name="Gabaldon T."/>
            <person name="Gachon C.M."/>
            <person name="Groisillier A."/>
            <person name="Herve C."/>
            <person name="Jabbari K."/>
            <person name="Katinka M."/>
            <person name="Kloareg B."/>
            <person name="Kowalczyk N."/>
            <person name="Labadie K."/>
            <person name="Leblanc C."/>
            <person name="Lopez P.J."/>
            <person name="McLachlan D.H."/>
            <person name="Meslet-Cladiere L."/>
            <person name="Moustafa A."/>
            <person name="Nehr Z."/>
            <person name="Nyvall Collen P."/>
            <person name="Panaud O."/>
            <person name="Partensky F."/>
            <person name="Poulain J."/>
            <person name="Rensing S.A."/>
            <person name="Rousvoal S."/>
            <person name="Samson G."/>
            <person name="Symeonidi A."/>
            <person name="Weissenbach J."/>
            <person name="Zambounis A."/>
            <person name="Wincker P."/>
            <person name="Boyen C."/>
        </authorList>
    </citation>
    <scope>NUCLEOTIDE SEQUENCE [LARGE SCALE GENOMIC DNA]</scope>
    <source>
        <strain evidence="2">cv. Stackhouse</strain>
    </source>
</reference>